<dbReference type="GO" id="GO:0005886">
    <property type="term" value="C:plasma membrane"/>
    <property type="evidence" value="ECO:0007669"/>
    <property type="project" value="UniProtKB-SubCell"/>
</dbReference>
<feature type="binding site" evidence="10">
    <location>
        <position position="50"/>
    </location>
    <ligand>
        <name>[4Fe-4S] cluster</name>
        <dbReference type="ChEBI" id="CHEBI:49883"/>
        <label>1</label>
    </ligand>
</feature>
<feature type="binding site" evidence="10">
    <location>
        <position position="172"/>
    </location>
    <ligand>
        <name>[4Fe-4S] cluster</name>
        <dbReference type="ChEBI" id="CHEBI:49883"/>
        <label>3</label>
    </ligand>
</feature>
<feature type="binding site" evidence="10">
    <location>
        <position position="55"/>
    </location>
    <ligand>
        <name>[4Fe-4S] cluster</name>
        <dbReference type="ChEBI" id="CHEBI:49883"/>
        <label>1</label>
    </ligand>
</feature>
<keyword evidence="3 10" id="KW-0479">Metal-binding</keyword>
<proteinExistence type="inferred from homology"/>
<dbReference type="Gene3D" id="3.30.70.20">
    <property type="match status" value="2"/>
</dbReference>
<comment type="caution">
    <text evidence="10">Lacks conserved residue(s) required for the propagation of feature annotation.</text>
</comment>
<accession>A0A833NWH9</accession>
<dbReference type="Proteomes" id="UP000488506">
    <property type="component" value="Unassembled WGS sequence"/>
</dbReference>
<comment type="caution">
    <text evidence="13">The sequence shown here is derived from an EMBL/GenBank/DDBJ whole genome shotgun (WGS) entry which is preliminary data.</text>
</comment>
<dbReference type="Pfam" id="PF04060">
    <property type="entry name" value="FeS"/>
    <property type="match status" value="1"/>
</dbReference>
<feature type="domain" description="4Fe-4S ferredoxin-type" evidence="11">
    <location>
        <begin position="139"/>
        <end position="159"/>
    </location>
</feature>
<feature type="binding site" evidence="10">
    <location>
        <position position="139"/>
    </location>
    <ligand>
        <name>[4Fe-4S] cluster</name>
        <dbReference type="ChEBI" id="CHEBI:49883"/>
        <label>2</label>
    </ligand>
</feature>
<reference evidence="13 14" key="1">
    <citation type="submission" date="2019-12" db="EMBL/GenBank/DDBJ databases">
        <authorList>
            <person name="Wolfe R."/>
            <person name="Danczak R."/>
            <person name="Wilkins M."/>
        </authorList>
    </citation>
    <scope>NUCLEOTIDE SEQUENCE [LARGE SCALE GENOMIC DNA]</scope>
    <source>
        <strain evidence="13">X2_MaxBin.013</strain>
    </source>
</reference>
<dbReference type="GO" id="GO:0051539">
    <property type="term" value="F:4 iron, 4 sulfur cluster binding"/>
    <property type="evidence" value="ECO:0007669"/>
    <property type="project" value="UniProtKB-UniRule"/>
</dbReference>
<feature type="domain" description="4Fe-4S" evidence="12">
    <location>
        <begin position="30"/>
        <end position="89"/>
    </location>
</feature>
<feature type="binding site" evidence="10">
    <location>
        <position position="47"/>
    </location>
    <ligand>
        <name>[4Fe-4S] cluster</name>
        <dbReference type="ChEBI" id="CHEBI:49883"/>
        <label>1</label>
    </ligand>
</feature>
<dbReference type="InterPro" id="IPR050395">
    <property type="entry name" value="4Fe4S_Ferredoxin_RnfB"/>
</dbReference>
<dbReference type="HAMAP" id="MF_00463">
    <property type="entry name" value="RsxB_RnfB"/>
    <property type="match status" value="1"/>
</dbReference>
<dbReference type="Gene3D" id="1.10.15.40">
    <property type="entry name" value="Electron transport complex subunit B, putative Fe-S cluster"/>
    <property type="match status" value="1"/>
</dbReference>
<comment type="subunit">
    <text evidence="10">The complex is composed of six subunits: RnfA, RnfB, RnfC, RnfD, RnfE and RnfG.</text>
</comment>
<dbReference type="GO" id="GO:0022900">
    <property type="term" value="P:electron transport chain"/>
    <property type="evidence" value="ECO:0007669"/>
    <property type="project" value="UniProtKB-UniRule"/>
</dbReference>
<evidence type="ECO:0000256" key="6">
    <source>
        <dbReference type="ARBA" id="ARBA00022982"/>
    </source>
</evidence>
<feature type="binding site" evidence="10">
    <location>
        <position position="145"/>
    </location>
    <ligand>
        <name>[4Fe-4S] cluster</name>
        <dbReference type="ChEBI" id="CHEBI:49883"/>
        <label>2</label>
    </ligand>
</feature>
<dbReference type="PROSITE" id="PS51379">
    <property type="entry name" value="4FE4S_FER_2"/>
    <property type="match status" value="3"/>
</dbReference>
<dbReference type="InterPro" id="IPR017900">
    <property type="entry name" value="4Fe4S_Fe_S_CS"/>
</dbReference>
<comment type="similarity">
    <text evidence="10">Belongs to the 4Fe4S bacterial-type ferredoxin family. RnfB subfamily.</text>
</comment>
<comment type="function">
    <text evidence="10">Part of a membrane-bound complex that couples electron transfer with translocation of ions across the membrane.</text>
</comment>
<dbReference type="InterPro" id="IPR017896">
    <property type="entry name" value="4Fe4S_Fe-S-bd"/>
</dbReference>
<feature type="binding site" evidence="10">
    <location>
        <position position="135"/>
    </location>
    <ligand>
        <name>[4Fe-4S] cluster</name>
        <dbReference type="ChEBI" id="CHEBI:49883"/>
        <label>2</label>
    </ligand>
</feature>
<evidence type="ECO:0000256" key="1">
    <source>
        <dbReference type="ARBA" id="ARBA00022448"/>
    </source>
</evidence>
<comment type="subcellular location">
    <subcellularLocation>
        <location evidence="10">Cell membrane</location>
    </subcellularLocation>
</comment>
<dbReference type="EC" id="7.-.-.-" evidence="10"/>
<dbReference type="PANTHER" id="PTHR43560">
    <property type="entry name" value="ION-TRANSLOCATING OXIDOREDUCTASE COMPLEX SUBUNIT B"/>
    <property type="match status" value="1"/>
</dbReference>
<evidence type="ECO:0000256" key="4">
    <source>
        <dbReference type="ARBA" id="ARBA00022737"/>
    </source>
</evidence>
<gene>
    <name evidence="10" type="primary">rnfB</name>
    <name evidence="13" type="ORF">FD145_1398</name>
</gene>
<evidence type="ECO:0000256" key="5">
    <source>
        <dbReference type="ARBA" id="ARBA00022967"/>
    </source>
</evidence>
<dbReference type="PROSITE" id="PS51656">
    <property type="entry name" value="4FE4S"/>
    <property type="match status" value="1"/>
</dbReference>
<keyword evidence="9 10" id="KW-0472">Membrane</keyword>
<keyword evidence="4 10" id="KW-0677">Repeat</keyword>
<sequence>MILFAIIALALLGLASGLLLGFAYQKFAVEEDPKFVKVLSLLPGSNCGACGFAGCRGLAEALVAGKAEVTGCLLGGAEVGKAIAEALGIEGNEREPKAAYLRCGGGREQSTLNFDYQGVPNCKAANALGRGCKTCSYGCLGFGDCVLVCPVDAITMSKDGLPVVDIKKCIACGKCLKECPRNIFTLLPKKTHYFVNCNSNDSGAATRKACKVGCIACKLCIKACSSAAITVENNLAVIDQYKCQNGKDCCMKVCPTKCIIEFKS</sequence>
<feature type="region of interest" description="Hydrophobic" evidence="10">
    <location>
        <begin position="1"/>
        <end position="24"/>
    </location>
</feature>
<keyword evidence="10" id="KW-1003">Cell membrane</keyword>
<evidence type="ECO:0000256" key="3">
    <source>
        <dbReference type="ARBA" id="ARBA00022723"/>
    </source>
</evidence>
<feature type="binding site" evidence="10">
    <location>
        <position position="175"/>
    </location>
    <ligand>
        <name>[4Fe-4S] cluster</name>
        <dbReference type="ChEBI" id="CHEBI:49883"/>
        <label>3</label>
    </ligand>
</feature>
<feature type="binding site" evidence="10">
    <location>
        <position position="149"/>
    </location>
    <ligand>
        <name>[4Fe-4S] cluster</name>
        <dbReference type="ChEBI" id="CHEBI:49883"/>
        <label>3</label>
    </ligand>
</feature>
<keyword evidence="2 10" id="KW-0004">4Fe-4S</keyword>
<evidence type="ECO:0000259" key="11">
    <source>
        <dbReference type="PROSITE" id="PS51379"/>
    </source>
</evidence>
<dbReference type="NCBIfam" id="TIGR01944">
    <property type="entry name" value="rnfB"/>
    <property type="match status" value="1"/>
</dbReference>
<feature type="binding site" evidence="10">
    <location>
        <position position="179"/>
    </location>
    <ligand>
        <name>[4Fe-4S] cluster</name>
        <dbReference type="ChEBI" id="CHEBI:49883"/>
        <label>2</label>
    </ligand>
</feature>
<evidence type="ECO:0000256" key="9">
    <source>
        <dbReference type="ARBA" id="ARBA00023136"/>
    </source>
</evidence>
<organism evidence="13 14">
    <name type="scientific">Candidatus Saganbacteria bacterium</name>
    <dbReference type="NCBI Taxonomy" id="2575572"/>
    <lineage>
        <taxon>Bacteria</taxon>
        <taxon>Bacillati</taxon>
        <taxon>Saganbacteria</taxon>
    </lineage>
</organism>
<dbReference type="PANTHER" id="PTHR43560:SF1">
    <property type="entry name" value="ION-TRANSLOCATING OXIDOREDUCTASE COMPLEX SUBUNIT B"/>
    <property type="match status" value="1"/>
</dbReference>
<evidence type="ECO:0000313" key="14">
    <source>
        <dbReference type="Proteomes" id="UP000488506"/>
    </source>
</evidence>
<evidence type="ECO:0000256" key="10">
    <source>
        <dbReference type="HAMAP-Rule" id="MF_00463"/>
    </source>
</evidence>
<name>A0A833NWH9_UNCSA</name>
<evidence type="ECO:0000256" key="8">
    <source>
        <dbReference type="ARBA" id="ARBA00023014"/>
    </source>
</evidence>
<comment type="cofactor">
    <cofactor evidence="10">
        <name>[4Fe-4S] cluster</name>
        <dbReference type="ChEBI" id="CHEBI:49883"/>
    </cofactor>
    <text evidence="10">Binds 3 [4Fe-4S] clusters.</text>
</comment>
<dbReference type="GO" id="GO:0046872">
    <property type="term" value="F:metal ion binding"/>
    <property type="evidence" value="ECO:0007669"/>
    <property type="project" value="UniProtKB-KW"/>
</dbReference>
<keyword evidence="1 10" id="KW-0813">Transport</keyword>
<feature type="binding site" evidence="10">
    <location>
        <position position="169"/>
    </location>
    <ligand>
        <name>[4Fe-4S] cluster</name>
        <dbReference type="ChEBI" id="CHEBI:49883"/>
        <label>3</label>
    </ligand>
</feature>
<dbReference type="InterPro" id="IPR007202">
    <property type="entry name" value="4Fe-4S_dom"/>
</dbReference>
<evidence type="ECO:0000259" key="12">
    <source>
        <dbReference type="PROSITE" id="PS51656"/>
    </source>
</evidence>
<evidence type="ECO:0000313" key="13">
    <source>
        <dbReference type="EMBL" id="KAF0133197.1"/>
    </source>
</evidence>
<evidence type="ECO:0000256" key="2">
    <source>
        <dbReference type="ARBA" id="ARBA00022485"/>
    </source>
</evidence>
<evidence type="ECO:0000256" key="7">
    <source>
        <dbReference type="ARBA" id="ARBA00023004"/>
    </source>
</evidence>
<feature type="domain" description="4Fe-4S ferredoxin-type" evidence="11">
    <location>
        <begin position="203"/>
        <end position="234"/>
    </location>
</feature>
<dbReference type="InterPro" id="IPR010207">
    <property type="entry name" value="Elect_transpt_cplx_RnfB/RsxB"/>
</dbReference>
<protein>
    <recommendedName>
        <fullName evidence="10">Ion-translocating oxidoreductase complex subunit B</fullName>
        <ecNumber evidence="10">7.-.-.-</ecNumber>
    </recommendedName>
    <alternativeName>
        <fullName evidence="10">Rnf electron transport complex subunit B</fullName>
    </alternativeName>
</protein>
<dbReference type="SUPFAM" id="SSF54862">
    <property type="entry name" value="4Fe-4S ferredoxins"/>
    <property type="match status" value="2"/>
</dbReference>
<keyword evidence="7 10" id="KW-0408">Iron</keyword>
<feature type="domain" description="4Fe-4S ferredoxin-type" evidence="11">
    <location>
        <begin position="160"/>
        <end position="189"/>
    </location>
</feature>
<keyword evidence="6 10" id="KW-0249">Electron transport</keyword>
<dbReference type="Pfam" id="PF00037">
    <property type="entry name" value="Fer4"/>
    <property type="match status" value="1"/>
</dbReference>
<feature type="binding site" evidence="10">
    <location>
        <position position="72"/>
    </location>
    <ligand>
        <name>[4Fe-4S] cluster</name>
        <dbReference type="ChEBI" id="CHEBI:49883"/>
        <label>1</label>
    </ligand>
</feature>
<keyword evidence="8 10" id="KW-0411">Iron-sulfur</keyword>
<dbReference type="GO" id="GO:0009055">
    <property type="term" value="F:electron transfer activity"/>
    <property type="evidence" value="ECO:0007669"/>
    <property type="project" value="InterPro"/>
</dbReference>
<dbReference type="PROSITE" id="PS00198">
    <property type="entry name" value="4FE4S_FER_1"/>
    <property type="match status" value="1"/>
</dbReference>
<dbReference type="EMBL" id="WPAF01000032">
    <property type="protein sequence ID" value="KAF0133197.1"/>
    <property type="molecule type" value="Genomic_DNA"/>
</dbReference>
<keyword evidence="5 10" id="KW-1278">Translocase</keyword>
<dbReference type="AlphaFoldDB" id="A0A833NWH9"/>